<evidence type="ECO:0000313" key="1">
    <source>
        <dbReference type="EMBL" id="EME42089.1"/>
    </source>
</evidence>
<dbReference type="EMBL" id="KB446541">
    <property type="protein sequence ID" value="EME42089.1"/>
    <property type="molecule type" value="Genomic_DNA"/>
</dbReference>
<dbReference type="Proteomes" id="UP000016933">
    <property type="component" value="Unassembled WGS sequence"/>
</dbReference>
<dbReference type="STRING" id="675120.N1PIZ2"/>
<sequence>MLVAVTHKLWMDGVSPRCPGITNLKGLVISALNSAVQDPNRAITDQVLFAVSNLAGYEVLFGNKATYEIHMNGLTRIIRLRGGMGNLGFEGGLERMLLWHDMNFSSIARHEPYLEGLATTPRLHAAKPDPGAITGGIIKTHPK</sequence>
<reference evidence="2" key="1">
    <citation type="journal article" date="2012" name="PLoS Genet.">
        <title>The genomes of the fungal plant pathogens Cladosporium fulvum and Dothistroma septosporum reveal adaptation to different hosts and lifestyles but also signatures of common ancestry.</title>
        <authorList>
            <person name="de Wit P.J.G.M."/>
            <person name="van der Burgt A."/>
            <person name="Oekmen B."/>
            <person name="Stergiopoulos I."/>
            <person name="Abd-Elsalam K.A."/>
            <person name="Aerts A.L."/>
            <person name="Bahkali A.H."/>
            <person name="Beenen H.G."/>
            <person name="Chettri P."/>
            <person name="Cox M.P."/>
            <person name="Datema E."/>
            <person name="de Vries R.P."/>
            <person name="Dhillon B."/>
            <person name="Ganley A.R."/>
            <person name="Griffiths S.A."/>
            <person name="Guo Y."/>
            <person name="Hamelin R.C."/>
            <person name="Henrissat B."/>
            <person name="Kabir M.S."/>
            <person name="Jashni M.K."/>
            <person name="Kema G."/>
            <person name="Klaubauf S."/>
            <person name="Lapidus A."/>
            <person name="Levasseur A."/>
            <person name="Lindquist E."/>
            <person name="Mehrabi R."/>
            <person name="Ohm R.A."/>
            <person name="Owen T.J."/>
            <person name="Salamov A."/>
            <person name="Schwelm A."/>
            <person name="Schijlen E."/>
            <person name="Sun H."/>
            <person name="van den Burg H.A."/>
            <person name="van Ham R.C.H.J."/>
            <person name="Zhang S."/>
            <person name="Goodwin S.B."/>
            <person name="Grigoriev I.V."/>
            <person name="Collemare J."/>
            <person name="Bradshaw R.E."/>
        </authorList>
    </citation>
    <scope>NUCLEOTIDE SEQUENCE [LARGE SCALE GENOMIC DNA]</scope>
    <source>
        <strain evidence="2">NZE10 / CBS 128990</strain>
    </source>
</reference>
<dbReference type="PANTHER" id="PTHR37540:SF5">
    <property type="entry name" value="TRANSCRIPTION FACTOR DOMAIN-CONTAINING PROTEIN"/>
    <property type="match status" value="1"/>
</dbReference>
<proteinExistence type="predicted"/>
<name>N1PIZ2_DOTSN</name>
<dbReference type="HOGENOM" id="CLU_109893_1_0_1"/>
<protein>
    <submittedName>
        <fullName evidence="1">Uncharacterized protein</fullName>
    </submittedName>
</protein>
<keyword evidence="2" id="KW-1185">Reference proteome</keyword>
<organism evidence="1 2">
    <name type="scientific">Dothistroma septosporum (strain NZE10 / CBS 128990)</name>
    <name type="common">Red band needle blight fungus</name>
    <name type="synonym">Mycosphaerella pini</name>
    <dbReference type="NCBI Taxonomy" id="675120"/>
    <lineage>
        <taxon>Eukaryota</taxon>
        <taxon>Fungi</taxon>
        <taxon>Dikarya</taxon>
        <taxon>Ascomycota</taxon>
        <taxon>Pezizomycotina</taxon>
        <taxon>Dothideomycetes</taxon>
        <taxon>Dothideomycetidae</taxon>
        <taxon>Mycosphaerellales</taxon>
        <taxon>Mycosphaerellaceae</taxon>
        <taxon>Dothistroma</taxon>
    </lineage>
</organism>
<evidence type="ECO:0000313" key="2">
    <source>
        <dbReference type="Proteomes" id="UP000016933"/>
    </source>
</evidence>
<dbReference type="Pfam" id="PF11951">
    <property type="entry name" value="Fungal_trans_2"/>
    <property type="match status" value="1"/>
</dbReference>
<dbReference type="OrthoDB" id="408631at2759"/>
<gene>
    <name evidence="1" type="ORF">DOTSEDRAFT_133875</name>
</gene>
<dbReference type="InterPro" id="IPR021858">
    <property type="entry name" value="Fun_TF"/>
</dbReference>
<dbReference type="AlphaFoldDB" id="N1PIZ2"/>
<dbReference type="PANTHER" id="PTHR37540">
    <property type="entry name" value="TRANSCRIPTION FACTOR (ACR-2), PUTATIVE-RELATED-RELATED"/>
    <property type="match status" value="1"/>
</dbReference>
<reference evidence="1 2" key="2">
    <citation type="journal article" date="2012" name="PLoS Pathog.">
        <title>Diverse lifestyles and strategies of plant pathogenesis encoded in the genomes of eighteen Dothideomycetes fungi.</title>
        <authorList>
            <person name="Ohm R.A."/>
            <person name="Feau N."/>
            <person name="Henrissat B."/>
            <person name="Schoch C.L."/>
            <person name="Horwitz B.A."/>
            <person name="Barry K.W."/>
            <person name="Condon B.J."/>
            <person name="Copeland A.C."/>
            <person name="Dhillon B."/>
            <person name="Glaser F."/>
            <person name="Hesse C.N."/>
            <person name="Kosti I."/>
            <person name="LaButti K."/>
            <person name="Lindquist E.A."/>
            <person name="Lucas S."/>
            <person name="Salamov A.A."/>
            <person name="Bradshaw R.E."/>
            <person name="Ciuffetti L."/>
            <person name="Hamelin R.C."/>
            <person name="Kema G.H.J."/>
            <person name="Lawrence C."/>
            <person name="Scott J.A."/>
            <person name="Spatafora J.W."/>
            <person name="Turgeon B.G."/>
            <person name="de Wit P.J.G.M."/>
            <person name="Zhong S."/>
            <person name="Goodwin S.B."/>
            <person name="Grigoriev I.V."/>
        </authorList>
    </citation>
    <scope>NUCLEOTIDE SEQUENCE [LARGE SCALE GENOMIC DNA]</scope>
    <source>
        <strain evidence="2">NZE10 / CBS 128990</strain>
    </source>
</reference>
<accession>N1PIZ2</accession>